<keyword evidence="4" id="KW-1185">Reference proteome</keyword>
<dbReference type="Pfam" id="PF13411">
    <property type="entry name" value="MerR_1"/>
    <property type="match status" value="1"/>
</dbReference>
<dbReference type="InterPro" id="IPR000551">
    <property type="entry name" value="MerR-type_HTH_dom"/>
</dbReference>
<name>A0A5C6W4L2_9BACI</name>
<dbReference type="Proteomes" id="UP000321363">
    <property type="component" value="Unassembled WGS sequence"/>
</dbReference>
<dbReference type="GO" id="GO:0003677">
    <property type="term" value="F:DNA binding"/>
    <property type="evidence" value="ECO:0007669"/>
    <property type="project" value="InterPro"/>
</dbReference>
<evidence type="ECO:0000256" key="1">
    <source>
        <dbReference type="SAM" id="Coils"/>
    </source>
</evidence>
<dbReference type="EMBL" id="VOQF01000002">
    <property type="protein sequence ID" value="TXC92336.1"/>
    <property type="molecule type" value="Genomic_DNA"/>
</dbReference>
<dbReference type="AlphaFoldDB" id="A0A5C6W4L2"/>
<accession>A0A5C6W4L2</accession>
<evidence type="ECO:0000259" key="2">
    <source>
        <dbReference type="Pfam" id="PF13411"/>
    </source>
</evidence>
<proteinExistence type="predicted"/>
<keyword evidence="1" id="KW-0175">Coiled coil</keyword>
<dbReference type="GO" id="GO:0006355">
    <property type="term" value="P:regulation of DNA-templated transcription"/>
    <property type="evidence" value="ECO:0007669"/>
    <property type="project" value="InterPro"/>
</dbReference>
<dbReference type="Gene3D" id="1.10.1660.10">
    <property type="match status" value="1"/>
</dbReference>
<protein>
    <submittedName>
        <fullName evidence="3">MerR family transcriptional regulator</fullName>
    </submittedName>
</protein>
<feature type="coiled-coil region" evidence="1">
    <location>
        <begin position="115"/>
        <end position="142"/>
    </location>
</feature>
<evidence type="ECO:0000313" key="3">
    <source>
        <dbReference type="EMBL" id="TXC92336.1"/>
    </source>
</evidence>
<feature type="domain" description="HTH merR-type" evidence="2">
    <location>
        <begin position="15"/>
        <end position="83"/>
    </location>
</feature>
<dbReference type="InterPro" id="IPR009061">
    <property type="entry name" value="DNA-bd_dom_put_sf"/>
</dbReference>
<evidence type="ECO:0000313" key="4">
    <source>
        <dbReference type="Proteomes" id="UP000321363"/>
    </source>
</evidence>
<sequence length="235" mass="27471">MDKGWWSRLAAKHVTISKAASLVGEKVFILKNWEEEFSEFIDIKRDDKNARLLTPENIEMLRKIKSFKDSNMDTQTIKQLLSNQHSAADEINSSVSSDVVEEMKESLTKITNFIDSKEVQEILQLNEKLNQLENNVVHSVNQKISETAKLQTEVARFEFSDVQDMISSLEETSHLERELYKEEIQTERDLAQKHTDAREERFLAFVKEHQVRQERIKHEQRFGLGFIKQIMGFAK</sequence>
<dbReference type="SUPFAM" id="SSF46955">
    <property type="entry name" value="Putative DNA-binding domain"/>
    <property type="match status" value="1"/>
</dbReference>
<organism evidence="3 4">
    <name type="scientific">Metabacillus litoralis</name>
    <dbReference type="NCBI Taxonomy" id="152268"/>
    <lineage>
        <taxon>Bacteria</taxon>
        <taxon>Bacillati</taxon>
        <taxon>Bacillota</taxon>
        <taxon>Bacilli</taxon>
        <taxon>Bacillales</taxon>
        <taxon>Bacillaceae</taxon>
        <taxon>Metabacillus</taxon>
    </lineage>
</organism>
<gene>
    <name evidence="3" type="ORF">FS935_04580</name>
</gene>
<reference evidence="3 4" key="1">
    <citation type="journal article" date="2005" name="Int. J. Syst. Evol. Microbiol.">
        <title>Bacillus litoralis sp. nov., isolated from a tidal flat of the Yellow Sea in Korea.</title>
        <authorList>
            <person name="Yoon J.H."/>
            <person name="Oh T.K."/>
        </authorList>
    </citation>
    <scope>NUCLEOTIDE SEQUENCE [LARGE SCALE GENOMIC DNA]</scope>
    <source>
        <strain evidence="3 4">SW-211</strain>
    </source>
</reference>
<comment type="caution">
    <text evidence="3">The sequence shown here is derived from an EMBL/GenBank/DDBJ whole genome shotgun (WGS) entry which is preliminary data.</text>
</comment>